<evidence type="ECO:0000313" key="2">
    <source>
        <dbReference type="EMBL" id="KAK3884208.1"/>
    </source>
</evidence>
<gene>
    <name evidence="2" type="ORF">Pcinc_011484</name>
    <name evidence="3" type="ORF">Pcinc_011495</name>
    <name evidence="1" type="ORF">Pcinc_019911</name>
</gene>
<reference evidence="3" key="1">
    <citation type="submission" date="2023-10" db="EMBL/GenBank/DDBJ databases">
        <title>Genome assemblies of two species of porcelain crab, Petrolisthes cinctipes and Petrolisthes manimaculis (Anomura: Porcellanidae).</title>
        <authorList>
            <person name="Angst P."/>
        </authorList>
    </citation>
    <scope>NUCLEOTIDE SEQUENCE</scope>
    <source>
        <strain evidence="3">PB745_01</strain>
        <tissue evidence="3">Gill</tissue>
    </source>
</reference>
<dbReference type="EMBL" id="JAWQEG010001996">
    <property type="protein sequence ID" value="KAK3875212.1"/>
    <property type="molecule type" value="Genomic_DNA"/>
</dbReference>
<dbReference type="EMBL" id="JAWQEG010000904">
    <property type="protein sequence ID" value="KAK3884208.1"/>
    <property type="molecule type" value="Genomic_DNA"/>
</dbReference>
<protein>
    <recommendedName>
        <fullName evidence="5">Endonuclease/exonuclease/phosphatase domain-containing protein</fullName>
    </recommendedName>
</protein>
<sequence>MDVLAKAVTSQEILLSNIVKGNKSNWGGKGDRELPLPTPDIILCGDFNLPDIKWSEGTLSAGGTLDHQAQVKALLEVADKALITQQIITPSR</sequence>
<organism evidence="3 4">
    <name type="scientific">Petrolisthes cinctipes</name>
    <name type="common">Flat porcelain crab</name>
    <dbReference type="NCBI Taxonomy" id="88211"/>
    <lineage>
        <taxon>Eukaryota</taxon>
        <taxon>Metazoa</taxon>
        <taxon>Ecdysozoa</taxon>
        <taxon>Arthropoda</taxon>
        <taxon>Crustacea</taxon>
        <taxon>Multicrustacea</taxon>
        <taxon>Malacostraca</taxon>
        <taxon>Eumalacostraca</taxon>
        <taxon>Eucarida</taxon>
        <taxon>Decapoda</taxon>
        <taxon>Pleocyemata</taxon>
        <taxon>Anomura</taxon>
        <taxon>Galatheoidea</taxon>
        <taxon>Porcellanidae</taxon>
        <taxon>Petrolisthes</taxon>
    </lineage>
</organism>
<evidence type="ECO:0000313" key="1">
    <source>
        <dbReference type="EMBL" id="KAK3875212.1"/>
    </source>
</evidence>
<accession>A0AAE1G0V3</accession>
<comment type="caution">
    <text evidence="3">The sequence shown here is derived from an EMBL/GenBank/DDBJ whole genome shotgun (WGS) entry which is preliminary data.</text>
</comment>
<dbReference type="EMBL" id="JAWQEG010000904">
    <property type="protein sequence ID" value="KAK3884219.1"/>
    <property type="molecule type" value="Genomic_DNA"/>
</dbReference>
<keyword evidence="4" id="KW-1185">Reference proteome</keyword>
<dbReference type="Proteomes" id="UP001286313">
    <property type="component" value="Unassembled WGS sequence"/>
</dbReference>
<name>A0AAE1G0V3_PETCI</name>
<dbReference type="AlphaFoldDB" id="A0AAE1G0V3"/>
<proteinExistence type="predicted"/>
<evidence type="ECO:0000313" key="3">
    <source>
        <dbReference type="EMBL" id="KAK3884219.1"/>
    </source>
</evidence>
<evidence type="ECO:0008006" key="5">
    <source>
        <dbReference type="Google" id="ProtNLM"/>
    </source>
</evidence>
<evidence type="ECO:0000313" key="4">
    <source>
        <dbReference type="Proteomes" id="UP001286313"/>
    </source>
</evidence>